<dbReference type="EMBL" id="CP010311">
    <property type="protein sequence ID" value="AJF07759.1"/>
    <property type="molecule type" value="Genomic_DNA"/>
</dbReference>
<dbReference type="KEGG" id="gsb:GSUB_16015"/>
<dbReference type="STRING" id="483547.GSUB_16015"/>
<name>A0A0B5FSX6_9BACT</name>
<reference evidence="1 2" key="1">
    <citation type="journal article" date="2015" name="Genome Announc.">
        <title>Genomes of Geoalkalibacter ferrihydriticus Z-0531T and Geoalkalibacter subterraneus Red1T, Two Haloalkaliphilic Metal-Reducing Deltaproteobacteria.</title>
        <authorList>
            <person name="Badalamenti J.P."/>
            <person name="Krajmalnik-Brown R."/>
            <person name="Torres C.I."/>
            <person name="Bond D.R."/>
        </authorList>
    </citation>
    <scope>NUCLEOTIDE SEQUENCE [LARGE SCALE GENOMIC DNA]</scope>
    <source>
        <strain evidence="1 2">Red1</strain>
    </source>
</reference>
<organism evidence="1 2">
    <name type="scientific">Geoalkalibacter subterraneus</name>
    <dbReference type="NCBI Taxonomy" id="483547"/>
    <lineage>
        <taxon>Bacteria</taxon>
        <taxon>Pseudomonadati</taxon>
        <taxon>Thermodesulfobacteriota</taxon>
        <taxon>Desulfuromonadia</taxon>
        <taxon>Desulfuromonadales</taxon>
        <taxon>Geoalkalibacteraceae</taxon>
        <taxon>Geoalkalibacter</taxon>
    </lineage>
</organism>
<evidence type="ECO:0000313" key="2">
    <source>
        <dbReference type="Proteomes" id="UP000035036"/>
    </source>
</evidence>
<dbReference type="HOGENOM" id="CLU_037957_0_0_7"/>
<gene>
    <name evidence="1" type="ORF">GSUB_16015</name>
</gene>
<dbReference type="PANTHER" id="PTHR35862">
    <property type="entry name" value="FELS-2 PROPHAGE PROTEIN"/>
    <property type="match status" value="1"/>
</dbReference>
<protein>
    <recommendedName>
        <fullName evidence="3">Phage tail protein</fullName>
    </recommendedName>
</protein>
<dbReference type="OrthoDB" id="4070623at2"/>
<dbReference type="Proteomes" id="UP000035036">
    <property type="component" value="Chromosome"/>
</dbReference>
<proteinExistence type="predicted"/>
<accession>A0A0B5FSX6</accession>
<keyword evidence="2" id="KW-1185">Reference proteome</keyword>
<evidence type="ECO:0000313" key="1">
    <source>
        <dbReference type="EMBL" id="AJF07759.1"/>
    </source>
</evidence>
<dbReference type="RefSeq" id="WP_040201736.1">
    <property type="nucleotide sequence ID" value="NZ_CP010311.1"/>
</dbReference>
<dbReference type="InterPro" id="IPR052726">
    <property type="entry name" value="Phage_Baseplate_Hub"/>
</dbReference>
<evidence type="ECO:0008006" key="3">
    <source>
        <dbReference type="Google" id="ProtNLM"/>
    </source>
</evidence>
<dbReference type="AlphaFoldDB" id="A0A0B5FSX6"/>
<sequence>MTPDFRIEADNQDITAIIRERFLELRLRDEAGLESDSCEIRLDDRAPHIALPRTGAVLEVALGYRETGLVAMGRWVVDEVSISGPPDTLIIRARAADLGQALRAPQERSWPLNTTIGDLVTTIAGEHGFIPSIADELAGITLPHIDQTESDLHLLTRLAREYDAVAKAAGGRLLFVPRAQARSAAGEPLAHITWTRESLTDYEVTMAERGKYAAVTTYWHDQGSAERTPVTVGEGEPVLTVRRAYPDAAAATAAAQSRLAATLRGAAVLRASGPGAANLLAEARLTITDGREGLAGEWSLISVDHTLNDGGYRCSIEAETPEAL</sequence>
<dbReference type="PANTHER" id="PTHR35862:SF3">
    <property type="entry name" value="FELS-2 PROPHAGE PROTEIN"/>
    <property type="match status" value="1"/>
</dbReference>
<dbReference type="Pfam" id="PF05954">
    <property type="entry name" value="Phage_GPD"/>
    <property type="match status" value="1"/>
</dbReference>
<dbReference type="SUPFAM" id="SSF69279">
    <property type="entry name" value="Phage tail proteins"/>
    <property type="match status" value="1"/>
</dbReference>